<dbReference type="RefSeq" id="WP_171469412.1">
    <property type="nucleotide sequence ID" value="NZ_CP053452.2"/>
</dbReference>
<dbReference type="EMBL" id="CP053452">
    <property type="protein sequence ID" value="QJW93153.1"/>
    <property type="molecule type" value="Genomic_DNA"/>
</dbReference>
<gene>
    <name evidence="1" type="ORF">FTUN_0658</name>
</gene>
<evidence type="ECO:0000313" key="1">
    <source>
        <dbReference type="EMBL" id="QJW93153.1"/>
    </source>
</evidence>
<dbReference type="AlphaFoldDB" id="A0A6M5YIT0"/>
<protein>
    <submittedName>
        <fullName evidence="1">Uncharacterized protein</fullName>
    </submittedName>
</protein>
<keyword evidence="2" id="KW-1185">Reference proteome</keyword>
<evidence type="ECO:0000313" key="2">
    <source>
        <dbReference type="Proteomes" id="UP000503447"/>
    </source>
</evidence>
<sequence>MTESETPTLTAVQIIELQRFEALIVENLRRGKPPTEMKPDANGIIARAFNVADMDAPAGHERETAAGDSVLQFASDAC</sequence>
<accession>A0A6M5YIT0</accession>
<organism evidence="1 2">
    <name type="scientific">Frigoriglobus tundricola</name>
    <dbReference type="NCBI Taxonomy" id="2774151"/>
    <lineage>
        <taxon>Bacteria</taxon>
        <taxon>Pseudomonadati</taxon>
        <taxon>Planctomycetota</taxon>
        <taxon>Planctomycetia</taxon>
        <taxon>Gemmatales</taxon>
        <taxon>Gemmataceae</taxon>
        <taxon>Frigoriglobus</taxon>
    </lineage>
</organism>
<name>A0A6M5YIT0_9BACT</name>
<dbReference type="KEGG" id="ftj:FTUN_0658"/>
<proteinExistence type="predicted"/>
<reference evidence="2" key="1">
    <citation type="submission" date="2020-05" db="EMBL/GenBank/DDBJ databases">
        <title>Frigoriglobus tundricola gen. nov., sp. nov., a psychrotolerant cellulolytic planctomycete of the family Gemmataceae with two divergent copies of 16S rRNA gene.</title>
        <authorList>
            <person name="Kulichevskaya I.S."/>
            <person name="Ivanova A.A."/>
            <person name="Naumoff D.G."/>
            <person name="Beletsky A.V."/>
            <person name="Rijpstra W.I.C."/>
            <person name="Sinninghe Damste J.S."/>
            <person name="Mardanov A.V."/>
            <person name="Ravin N.V."/>
            <person name="Dedysh S.N."/>
        </authorList>
    </citation>
    <scope>NUCLEOTIDE SEQUENCE [LARGE SCALE GENOMIC DNA]</scope>
    <source>
        <strain evidence="2">PL17</strain>
    </source>
</reference>
<dbReference type="Proteomes" id="UP000503447">
    <property type="component" value="Chromosome"/>
</dbReference>